<dbReference type="Gene3D" id="3.40.50.150">
    <property type="entry name" value="Vaccinia Virus protein VP39"/>
    <property type="match status" value="1"/>
</dbReference>
<dbReference type="GO" id="GO:0010420">
    <property type="term" value="F:polyprenyldihydroxybenzoate methyltransferase activity"/>
    <property type="evidence" value="ECO:0007669"/>
    <property type="project" value="TreeGrafter"/>
</dbReference>
<dbReference type="GO" id="GO:0032259">
    <property type="term" value="P:methylation"/>
    <property type="evidence" value="ECO:0007669"/>
    <property type="project" value="UniProtKB-KW"/>
</dbReference>
<sequence>MAREGRDLAGEARMVDAMVGRGSRILDAGCGPGRVGGFLHDLGHTVVGVDVDPVLIAAAEADHPGPTWLVGDLAELDLAAAGIPEGFDVVVCGGNVMTFLAASTRVEVLRRMGSHLAEGGRLVVGFGAGRGYDFGAFRMDTRVAGLTESVLLSSWDLRAFRQGSDFLVAVLER</sequence>
<gene>
    <name evidence="2" type="ORF">GGG17_01495</name>
</gene>
<dbReference type="EMBL" id="WLVL01000004">
    <property type="protein sequence ID" value="MTB70671.1"/>
    <property type="molecule type" value="Genomic_DNA"/>
</dbReference>
<keyword evidence="3" id="KW-1185">Reference proteome</keyword>
<feature type="domain" description="Methyltransferase" evidence="1">
    <location>
        <begin position="25"/>
        <end position="120"/>
    </location>
</feature>
<evidence type="ECO:0000313" key="3">
    <source>
        <dbReference type="Proteomes" id="UP000431092"/>
    </source>
</evidence>
<dbReference type="AlphaFoldDB" id="A0A6I3IQT0"/>
<dbReference type="Pfam" id="PF13649">
    <property type="entry name" value="Methyltransf_25"/>
    <property type="match status" value="1"/>
</dbReference>
<protein>
    <submittedName>
        <fullName evidence="2">Methyltransferase domain-containing protein</fullName>
    </submittedName>
</protein>
<dbReference type="InterPro" id="IPR041698">
    <property type="entry name" value="Methyltransf_25"/>
</dbReference>
<keyword evidence="2" id="KW-0489">Methyltransferase</keyword>
<evidence type="ECO:0000313" key="2">
    <source>
        <dbReference type="EMBL" id="MTB70671.1"/>
    </source>
</evidence>
<dbReference type="CDD" id="cd02440">
    <property type="entry name" value="AdoMet_MTases"/>
    <property type="match status" value="1"/>
</dbReference>
<keyword evidence="2" id="KW-0808">Transferase</keyword>
<name>A0A6I3IQT0_9MICO</name>
<accession>A0A6I3IQT0</accession>
<dbReference type="InterPro" id="IPR029063">
    <property type="entry name" value="SAM-dependent_MTases_sf"/>
</dbReference>
<organism evidence="2 3">
    <name type="scientific">Arsenicicoccus cauae</name>
    <dbReference type="NCBI Taxonomy" id="2663847"/>
    <lineage>
        <taxon>Bacteria</taxon>
        <taxon>Bacillati</taxon>
        <taxon>Actinomycetota</taxon>
        <taxon>Actinomycetes</taxon>
        <taxon>Micrococcales</taxon>
        <taxon>Intrasporangiaceae</taxon>
        <taxon>Arsenicicoccus</taxon>
    </lineage>
</organism>
<dbReference type="PANTHER" id="PTHR43464:SF23">
    <property type="entry name" value="JUVENILE HORMONE ACID O-METHYLTRANSFERASE"/>
    <property type="match status" value="1"/>
</dbReference>
<dbReference type="SUPFAM" id="SSF53335">
    <property type="entry name" value="S-adenosyl-L-methionine-dependent methyltransferases"/>
    <property type="match status" value="1"/>
</dbReference>
<reference evidence="2 3" key="1">
    <citation type="submission" date="2019-11" db="EMBL/GenBank/DDBJ databases">
        <title>Whole genome sequencing identifies a novel species of the genus Arsenicicoccus isolated from human blood.</title>
        <authorList>
            <person name="Jeong J.H."/>
            <person name="Kweon O.J."/>
            <person name="Kim H.R."/>
            <person name="Kim T.-H."/>
            <person name="Ha S.-M."/>
            <person name="Lee M.-K."/>
        </authorList>
    </citation>
    <scope>NUCLEOTIDE SEQUENCE [LARGE SCALE GENOMIC DNA]</scope>
    <source>
        <strain evidence="2 3">MKL-02</strain>
    </source>
</reference>
<dbReference type="Proteomes" id="UP000431092">
    <property type="component" value="Unassembled WGS sequence"/>
</dbReference>
<dbReference type="PANTHER" id="PTHR43464">
    <property type="entry name" value="METHYLTRANSFERASE"/>
    <property type="match status" value="1"/>
</dbReference>
<comment type="caution">
    <text evidence="2">The sequence shown here is derived from an EMBL/GenBank/DDBJ whole genome shotgun (WGS) entry which is preliminary data.</text>
</comment>
<evidence type="ECO:0000259" key="1">
    <source>
        <dbReference type="Pfam" id="PF13649"/>
    </source>
</evidence>
<proteinExistence type="predicted"/>